<dbReference type="InterPro" id="IPR027417">
    <property type="entry name" value="P-loop_NTPase"/>
</dbReference>
<dbReference type="EMBL" id="JACHGK010000017">
    <property type="protein sequence ID" value="MBB6447149.1"/>
    <property type="molecule type" value="Genomic_DNA"/>
</dbReference>
<dbReference type="Proteomes" id="UP000531594">
    <property type="component" value="Unassembled WGS sequence"/>
</dbReference>
<keyword evidence="2" id="KW-1185">Reference proteome</keyword>
<reference evidence="1 2" key="1">
    <citation type="submission" date="2020-08" db="EMBL/GenBank/DDBJ databases">
        <title>Genomic Encyclopedia of Type Strains, Phase IV (KMG-IV): sequencing the most valuable type-strain genomes for metagenomic binning, comparative biology and taxonomic classification.</title>
        <authorList>
            <person name="Goeker M."/>
        </authorList>
    </citation>
    <scope>NUCLEOTIDE SEQUENCE [LARGE SCALE GENOMIC DNA]</scope>
    <source>
        <strain evidence="1 2">DSM 5391</strain>
    </source>
</reference>
<evidence type="ECO:0008006" key="3">
    <source>
        <dbReference type="Google" id="ProtNLM"/>
    </source>
</evidence>
<dbReference type="RefSeq" id="WP_184528832.1">
    <property type="nucleotide sequence ID" value="NZ_JACHGK010000017.1"/>
</dbReference>
<comment type="caution">
    <text evidence="1">The sequence shown here is derived from an EMBL/GenBank/DDBJ whole genome shotgun (WGS) entry which is preliminary data.</text>
</comment>
<evidence type="ECO:0000313" key="2">
    <source>
        <dbReference type="Proteomes" id="UP000531594"/>
    </source>
</evidence>
<proteinExistence type="predicted"/>
<organism evidence="1 2">
    <name type="scientific">Bacillus benzoevorans</name>
    <dbReference type="NCBI Taxonomy" id="1456"/>
    <lineage>
        <taxon>Bacteria</taxon>
        <taxon>Bacillati</taxon>
        <taxon>Bacillota</taxon>
        <taxon>Bacilli</taxon>
        <taxon>Bacillales</taxon>
        <taxon>Bacillaceae</taxon>
        <taxon>Bacillus</taxon>
    </lineage>
</organism>
<name>A0A7X0LY67_9BACI</name>
<evidence type="ECO:0000313" key="1">
    <source>
        <dbReference type="EMBL" id="MBB6447149.1"/>
    </source>
</evidence>
<sequence>MKNISNKFLFLLMPRYSGSTMIKELLASSKFVSTFREGRCGEGQTLPGASEILFKQNRWNPDLEVYWDRVKEIFYKNWDFDKPVLFEKSPPHLVRALQIEKVFSPSYFLIGIRNPYAHIEGLIRRDNSSPTAGAEYWLKCAKFQIYNLKHLKNTCYFRYEDLTDDTEKTIERILAFIPDIRHLNKDITFMAHNITNKPIKGIVNLNHQKISLLQQKVIDEISRTLRKEKEVVDYFNYEIID</sequence>
<accession>A0A7X0LY67</accession>
<gene>
    <name evidence="1" type="ORF">HNR53_003828</name>
</gene>
<protein>
    <recommendedName>
        <fullName evidence="3">Sulfotransferase family protein</fullName>
    </recommendedName>
</protein>
<dbReference type="SUPFAM" id="SSF52540">
    <property type="entry name" value="P-loop containing nucleoside triphosphate hydrolases"/>
    <property type="match status" value="1"/>
</dbReference>
<dbReference type="Gene3D" id="3.40.50.300">
    <property type="entry name" value="P-loop containing nucleotide triphosphate hydrolases"/>
    <property type="match status" value="1"/>
</dbReference>
<dbReference type="Pfam" id="PF13469">
    <property type="entry name" value="Sulfotransfer_3"/>
    <property type="match status" value="1"/>
</dbReference>
<dbReference type="AlphaFoldDB" id="A0A7X0LY67"/>